<name>A0A8I1AEP3_ACIBZ</name>
<dbReference type="InterPro" id="IPR014972">
    <property type="entry name" value="Phage_Mu_Gp37"/>
</dbReference>
<gene>
    <name evidence="1" type="ORF">I9054_012210</name>
</gene>
<dbReference type="Pfam" id="PF08873">
    <property type="entry name" value="Phage_Mu_Gp37"/>
    <property type="match status" value="1"/>
</dbReference>
<dbReference type="Proteomes" id="UP000644140">
    <property type="component" value="Chromosome"/>
</dbReference>
<evidence type="ECO:0000313" key="1">
    <source>
        <dbReference type="EMBL" id="UUN99974.1"/>
    </source>
</evidence>
<proteinExistence type="predicted"/>
<sequence>MVNLDLSIIEQAIKDVMAEKVKSKQWAWIREIKTYGGEFDAEDFSAIIDTFPAIWVTFEGSGTPKKTSHNKTQYPVKFVILMGARSVRNEEARRQGAGRDIGSYQMLANVQNLLTENDLSSMGIKGLAPLELGRTRTIFNTSVRSQSLSVLAQEFTTQYTITASDRDREEAEESNYLKRVNLNYYFDPKDYGIVENAGASDLVELRKD</sequence>
<protein>
    <submittedName>
        <fullName evidence="1">DUF1834 family protein</fullName>
    </submittedName>
</protein>
<evidence type="ECO:0000313" key="2">
    <source>
        <dbReference type="Proteomes" id="UP000644140"/>
    </source>
</evidence>
<dbReference type="RefSeq" id="WP_171496478.1">
    <property type="nucleotide sequence ID" value="NZ_BKNL01000001.1"/>
</dbReference>
<dbReference type="EMBL" id="CP092085">
    <property type="protein sequence ID" value="UUN99974.1"/>
    <property type="molecule type" value="Genomic_DNA"/>
</dbReference>
<dbReference type="AlphaFoldDB" id="A0A8I1AEP3"/>
<organism evidence="1 2">
    <name type="scientific">Acinetobacter bereziniae</name>
    <name type="common">Acinetobacter genomosp. 10</name>
    <dbReference type="NCBI Taxonomy" id="106648"/>
    <lineage>
        <taxon>Bacteria</taxon>
        <taxon>Pseudomonadati</taxon>
        <taxon>Pseudomonadota</taxon>
        <taxon>Gammaproteobacteria</taxon>
        <taxon>Moraxellales</taxon>
        <taxon>Moraxellaceae</taxon>
        <taxon>Acinetobacter</taxon>
    </lineage>
</organism>
<accession>A0A8I1AEP3</accession>
<reference evidence="1" key="1">
    <citation type="submission" date="2022-02" db="EMBL/GenBank/DDBJ databases">
        <title>Characterization of Tn125 harboring carbapenem-resistant Acinetobacter bereziniae clinical isolates.</title>
        <authorList>
            <person name="Wong N.-K."/>
            <person name="Pan Q."/>
        </authorList>
    </citation>
    <scope>NUCLEOTIDE SEQUENCE</scope>
    <source>
        <strain evidence="1">GD03393</strain>
    </source>
</reference>